<sequence length="71" mass="8130">MTRRVTITSRYIESLTKIDPSELTDLQKEAMKSEAERLNADGVKLLDSRGRGKEAREMIVMSKRLYALSNQ</sequence>
<organism evidence="1 2">
    <name type="scientific">Leucobacter luti</name>
    <dbReference type="NCBI Taxonomy" id="340320"/>
    <lineage>
        <taxon>Bacteria</taxon>
        <taxon>Bacillati</taxon>
        <taxon>Actinomycetota</taxon>
        <taxon>Actinomycetes</taxon>
        <taxon>Micrococcales</taxon>
        <taxon>Microbacteriaceae</taxon>
        <taxon>Leucobacter</taxon>
    </lineage>
</organism>
<comment type="caution">
    <text evidence="1">The sequence shown here is derived from an EMBL/GenBank/DDBJ whole genome shotgun (WGS) entry which is preliminary data.</text>
</comment>
<dbReference type="RefSeq" id="WP_133617834.1">
    <property type="nucleotide sequence ID" value="NZ_SNYA01000009.1"/>
</dbReference>
<dbReference type="AlphaFoldDB" id="A0A4R6RS23"/>
<keyword evidence="2" id="KW-1185">Reference proteome</keyword>
<dbReference type="Proteomes" id="UP000295601">
    <property type="component" value="Unassembled WGS sequence"/>
</dbReference>
<proteinExistence type="predicted"/>
<protein>
    <submittedName>
        <fullName evidence="1">Uncharacterized protein</fullName>
    </submittedName>
</protein>
<accession>A0A4R6RS23</accession>
<evidence type="ECO:0000313" key="2">
    <source>
        <dbReference type="Proteomes" id="UP000295601"/>
    </source>
</evidence>
<name>A0A4R6RS23_9MICO</name>
<reference evidence="1 2" key="1">
    <citation type="submission" date="2019-03" db="EMBL/GenBank/DDBJ databases">
        <title>Genomic analyses of the natural microbiome of Caenorhabditis elegans.</title>
        <authorList>
            <person name="Samuel B."/>
        </authorList>
    </citation>
    <scope>NUCLEOTIDE SEQUENCE [LARGE SCALE GENOMIC DNA]</scope>
    <source>
        <strain evidence="1 2">JUb18</strain>
    </source>
</reference>
<evidence type="ECO:0000313" key="1">
    <source>
        <dbReference type="EMBL" id="TDP89590.1"/>
    </source>
</evidence>
<dbReference type="EMBL" id="SNYA01000009">
    <property type="protein sequence ID" value="TDP89590.1"/>
    <property type="molecule type" value="Genomic_DNA"/>
</dbReference>
<gene>
    <name evidence="1" type="ORF">EDF62_3343</name>
</gene>